<dbReference type="PANTHER" id="PTHR12436:SF4">
    <property type="entry name" value="LEUKOCYTE RECEPTOR CLUSTER MEMBER 8"/>
    <property type="match status" value="1"/>
</dbReference>
<dbReference type="InterPro" id="IPR045107">
    <property type="entry name" value="SAC3/GANP/THP3"/>
</dbReference>
<dbReference type="InterPro" id="IPR005062">
    <property type="entry name" value="SAC3/GANP/THP3_conserved"/>
</dbReference>
<gene>
    <name evidence="3" type="ORF">JXQ802_LOCUS12760</name>
    <name evidence="4" type="ORF">JXQ802_LOCUS12788</name>
    <name evidence="2" type="ORF">PYM288_LOCUS11560</name>
</gene>
<reference evidence="4" key="1">
    <citation type="submission" date="2021-02" db="EMBL/GenBank/DDBJ databases">
        <authorList>
            <person name="Nowell W R."/>
        </authorList>
    </citation>
    <scope>NUCLEOTIDE SEQUENCE</scope>
</reference>
<dbReference type="EMBL" id="CAJNOH010000197">
    <property type="protein sequence ID" value="CAF0940455.1"/>
    <property type="molecule type" value="Genomic_DNA"/>
</dbReference>
<dbReference type="EMBL" id="CAJNOL010000267">
    <property type="protein sequence ID" value="CAF0973332.1"/>
    <property type="molecule type" value="Genomic_DNA"/>
</dbReference>
<evidence type="ECO:0000313" key="2">
    <source>
        <dbReference type="EMBL" id="CAF0940455.1"/>
    </source>
</evidence>
<proteinExistence type="predicted"/>
<organism evidence="4 5">
    <name type="scientific">Rotaria sordida</name>
    <dbReference type="NCBI Taxonomy" id="392033"/>
    <lineage>
        <taxon>Eukaryota</taxon>
        <taxon>Metazoa</taxon>
        <taxon>Spiralia</taxon>
        <taxon>Gnathifera</taxon>
        <taxon>Rotifera</taxon>
        <taxon>Eurotatoria</taxon>
        <taxon>Bdelloidea</taxon>
        <taxon>Philodinida</taxon>
        <taxon>Philodinidae</taxon>
        <taxon>Rotaria</taxon>
    </lineage>
</organism>
<name>A0A814ESE6_9BILA</name>
<dbReference type="Proteomes" id="UP000663854">
    <property type="component" value="Unassembled WGS sequence"/>
</dbReference>
<protein>
    <recommendedName>
        <fullName evidence="1">SAC3/GANP/THP3 conserved domain-containing protein</fullName>
    </recommendedName>
</protein>
<sequence>MNLIRRSYPNVILNFEKSKKKECNHRLLLKKSEESKRLERRRNRFTNQSTSIINKSIQLTNETNQSLIGTCEKLEKNYLRLTSAPNPSTIRPLAILEQAFSFVINKYKSNNDWSYISNQLKSIRQDLMVQSIRNDFTVLVYEENARIALEIGDLDQFIQCQAQLEMLYDSGCNRTNLIEFLIYRLLYSLLLNDYKKANRILIDIDETNILLRKSNNIDIVLEFCSSFRRKNYIQLFTLYKSLPKLACCLVNFFIDIYRKQMIQILIWGFAPTLSIDVVTTMLAYESNEICREHLSSLGVIFIDESMSIDCKTSRTSFDKK</sequence>
<accession>A0A814ESE6</accession>
<dbReference type="PANTHER" id="PTHR12436">
    <property type="entry name" value="80 KDA MCM3-ASSOCIATED PROTEIN"/>
    <property type="match status" value="1"/>
</dbReference>
<evidence type="ECO:0000259" key="1">
    <source>
        <dbReference type="Pfam" id="PF03399"/>
    </source>
</evidence>
<dbReference type="GO" id="GO:0005634">
    <property type="term" value="C:nucleus"/>
    <property type="evidence" value="ECO:0007669"/>
    <property type="project" value="TreeGrafter"/>
</dbReference>
<dbReference type="Gene3D" id="1.25.40.990">
    <property type="match status" value="1"/>
</dbReference>
<evidence type="ECO:0000313" key="3">
    <source>
        <dbReference type="EMBL" id="CAF0972775.1"/>
    </source>
</evidence>
<comment type="caution">
    <text evidence="4">The sequence shown here is derived from an EMBL/GenBank/DDBJ whole genome shotgun (WGS) entry which is preliminary data.</text>
</comment>
<feature type="domain" description="SAC3/GANP/THP3 conserved" evidence="1">
    <location>
        <begin position="76"/>
        <end position="149"/>
    </location>
</feature>
<dbReference type="EMBL" id="CAJNOL010000266">
    <property type="protein sequence ID" value="CAF0972775.1"/>
    <property type="molecule type" value="Genomic_DNA"/>
</dbReference>
<feature type="domain" description="SAC3/GANP/THP3 conserved" evidence="1">
    <location>
        <begin position="155"/>
        <end position="299"/>
    </location>
</feature>
<dbReference type="Pfam" id="PF03399">
    <property type="entry name" value="SAC3_GANP"/>
    <property type="match status" value="2"/>
</dbReference>
<evidence type="ECO:0000313" key="5">
    <source>
        <dbReference type="Proteomes" id="UP000663870"/>
    </source>
</evidence>
<keyword evidence="5" id="KW-1185">Reference proteome</keyword>
<dbReference type="AlphaFoldDB" id="A0A814ESE6"/>
<dbReference type="Proteomes" id="UP000663870">
    <property type="component" value="Unassembled WGS sequence"/>
</dbReference>
<evidence type="ECO:0000313" key="4">
    <source>
        <dbReference type="EMBL" id="CAF0973332.1"/>
    </source>
</evidence>